<dbReference type="InterPro" id="IPR018713">
    <property type="entry name" value="MPAB/Lcp_cat_dom"/>
</dbReference>
<accession>A0A4U1IHL2</accession>
<proteinExistence type="predicted"/>
<dbReference type="GO" id="GO:0016491">
    <property type="term" value="F:oxidoreductase activity"/>
    <property type="evidence" value="ECO:0007669"/>
    <property type="project" value="InterPro"/>
</dbReference>
<evidence type="ECO:0000313" key="3">
    <source>
        <dbReference type="Proteomes" id="UP000309215"/>
    </source>
</evidence>
<name>A0A4U1IHL2_9BACT</name>
<dbReference type="EMBL" id="SSMQ01000125">
    <property type="protein sequence ID" value="TKC93326.1"/>
    <property type="molecule type" value="Genomic_DNA"/>
</dbReference>
<dbReference type="Proteomes" id="UP000309215">
    <property type="component" value="Unassembled WGS sequence"/>
</dbReference>
<keyword evidence="3" id="KW-1185">Reference proteome</keyword>
<evidence type="ECO:0000259" key="1">
    <source>
        <dbReference type="Pfam" id="PF09995"/>
    </source>
</evidence>
<feature type="domain" description="ER-bound oxygenase mpaB/mpaB'/Rubber oxygenase catalytic" evidence="1">
    <location>
        <begin position="35"/>
        <end position="266"/>
    </location>
</feature>
<protein>
    <submittedName>
        <fullName evidence="2">DUF2236 domain-containing protein</fullName>
    </submittedName>
</protein>
<dbReference type="Pfam" id="PF09995">
    <property type="entry name" value="MPAB_Lcp_cat"/>
    <property type="match status" value="1"/>
</dbReference>
<dbReference type="RefSeq" id="WP_136936243.1">
    <property type="nucleotide sequence ID" value="NZ_SSMQ01000125.1"/>
</dbReference>
<dbReference type="PANTHER" id="PTHR36151:SF3">
    <property type="entry name" value="ER-BOUND OXYGENASE MPAB_MPAB'_RUBBER OXYGENASE CATALYTIC DOMAIN-CONTAINING PROTEIN"/>
    <property type="match status" value="1"/>
</dbReference>
<dbReference type="AlphaFoldDB" id="A0A4U1IHL2"/>
<gene>
    <name evidence="2" type="ORF">E8A74_49705</name>
</gene>
<comment type="caution">
    <text evidence="2">The sequence shown here is derived from an EMBL/GenBank/DDBJ whole genome shotgun (WGS) entry which is preliminary data.</text>
</comment>
<dbReference type="OrthoDB" id="108890at2"/>
<evidence type="ECO:0000313" key="2">
    <source>
        <dbReference type="EMBL" id="TKC93326.1"/>
    </source>
</evidence>
<dbReference type="PANTHER" id="PTHR36151">
    <property type="entry name" value="BLR2777 PROTEIN"/>
    <property type="match status" value="1"/>
</dbReference>
<organism evidence="2 3">
    <name type="scientific">Polyangium fumosum</name>
    <dbReference type="NCBI Taxonomy" id="889272"/>
    <lineage>
        <taxon>Bacteria</taxon>
        <taxon>Pseudomonadati</taxon>
        <taxon>Myxococcota</taxon>
        <taxon>Polyangia</taxon>
        <taxon>Polyangiales</taxon>
        <taxon>Polyangiaceae</taxon>
        <taxon>Polyangium</taxon>
    </lineage>
</organism>
<sequence length="319" mass="35559">MTVTRADLERCLDLVKGSVVEPRVGLFGPTSRTWHIAREGVVFLAGGAAALQQLAHPFVAHGVAEHSVTREDTFGRFLRTFENVYAMIFGPLDRALRSARAVHAIHERVTGVMPLPAGSWSAGARYQANDKGALRWVFTTLIINAVRAYELVIDPLEEHEKDDYYAESRRFALLFGLEEDDLPPSFAAFERSFDDTVRSGAIVVTPPARELADYLLAPPHPALGLAWRWYTLVTASLLPEPLREGFGFSFGPREQARVETSILAIRRAYPRIPARLRHVPAYTAAERRLASGDAYVREPDTGRPFLLKLLLRMSRAAVL</sequence>
<reference evidence="2 3" key="1">
    <citation type="submission" date="2019-04" db="EMBL/GenBank/DDBJ databases">
        <authorList>
            <person name="Li Y."/>
            <person name="Wang J."/>
        </authorList>
    </citation>
    <scope>NUCLEOTIDE SEQUENCE [LARGE SCALE GENOMIC DNA]</scope>
    <source>
        <strain evidence="2 3">DSM 14668</strain>
    </source>
</reference>